<comment type="caution">
    <text evidence="1">The sequence shown here is derived from an EMBL/GenBank/DDBJ whole genome shotgun (WGS) entry which is preliminary data.</text>
</comment>
<proteinExistence type="predicted"/>
<protein>
    <submittedName>
        <fullName evidence="1">Uncharacterized protein</fullName>
    </submittedName>
</protein>
<accession>A0AAP2DS19</accession>
<dbReference type="EMBL" id="JAHESF010000024">
    <property type="protein sequence ID" value="MBT1699359.1"/>
    <property type="molecule type" value="Genomic_DNA"/>
</dbReference>
<evidence type="ECO:0000313" key="2">
    <source>
        <dbReference type="Proteomes" id="UP001319200"/>
    </source>
</evidence>
<evidence type="ECO:0000313" key="1">
    <source>
        <dbReference type="EMBL" id="MBT1699359.1"/>
    </source>
</evidence>
<keyword evidence="2" id="KW-1185">Reference proteome</keyword>
<dbReference type="AlphaFoldDB" id="A0AAP2DS19"/>
<name>A0AAP2DS19_9BACT</name>
<organism evidence="1 2">
    <name type="scientific">Chryseosolibacter histidini</name>
    <dbReference type="NCBI Taxonomy" id="2782349"/>
    <lineage>
        <taxon>Bacteria</taxon>
        <taxon>Pseudomonadati</taxon>
        <taxon>Bacteroidota</taxon>
        <taxon>Cytophagia</taxon>
        <taxon>Cytophagales</taxon>
        <taxon>Chryseotaleaceae</taxon>
        <taxon>Chryseosolibacter</taxon>
    </lineage>
</organism>
<gene>
    <name evidence="1" type="ORF">KK083_20855</name>
</gene>
<reference evidence="1 2" key="1">
    <citation type="submission" date="2021-05" db="EMBL/GenBank/DDBJ databases">
        <title>A Polyphasic approach of four new species of the genus Ohtaekwangia: Ohtaekwangia histidinii sp. nov., Ohtaekwangia cretensis sp. nov., Ohtaekwangia indiensis sp. nov., Ohtaekwangia reichenbachii sp. nov. from diverse environment.</title>
        <authorList>
            <person name="Octaviana S."/>
        </authorList>
    </citation>
    <scope>NUCLEOTIDE SEQUENCE [LARGE SCALE GENOMIC DNA]</scope>
    <source>
        <strain evidence="1 2">PWU4</strain>
    </source>
</reference>
<sequence>MAMKAALRKREIELQKIIRQMKQDNLHSSPVYKNLEQELETVKTKLIAPSDHE</sequence>
<dbReference type="Proteomes" id="UP001319200">
    <property type="component" value="Unassembled WGS sequence"/>
</dbReference>
<dbReference type="RefSeq" id="WP_254167250.1">
    <property type="nucleotide sequence ID" value="NZ_JAHESF010000024.1"/>
</dbReference>